<keyword evidence="6 8" id="KW-0658">Purine biosynthesis</keyword>
<sequence>MGGFFGVVSAGSCVQDLFFGTDYHSHLGNQRGGMMVWGEKGFKRFIHDISNAQFRSKFQVDVDELKGSRGIGCISDTGDQPLIVSSHLGTFGITTVGVINNLGELSRNAFRSTRAHFAEILGEGVNPTEMVASLISLEANFADGIRSAQDKIQGSCSMLLLAKEGVYAARDRYGRTPVIIGQKSDGSLAATFETCALDNLGFKVVRRLGPGEAVLLHERNGIQQILPPRKTMRMCAFLWIYYGFPASCYEGINVEDVRYRCGMALAERDGKLDVDAVVGVPDSGTAHALGYSHASGLPYKRSFAKYTPTWPRSFIPSDQPTRELVAQMKLIAIERFIRDQKLLFCEDSIVRGTQLRDTFKRLPELGAKEIHVRSACPPILFNCKYLNFSRSRALLELAARRAIQHLEGDCEANLDQYTDCTTEKYAAMVDHIREDLGLTSLKYQRLDDMIAAIGIPKECLCTYCWDGCEHENPGDE</sequence>
<keyword evidence="9" id="KW-0408">Iron</keyword>
<comment type="catalytic activity">
    <reaction evidence="8">
        <text>5-phospho-beta-D-ribosylamine + L-glutamate + diphosphate = 5-phospho-alpha-D-ribose 1-diphosphate + L-glutamine + H2O</text>
        <dbReference type="Rhea" id="RHEA:14905"/>
        <dbReference type="ChEBI" id="CHEBI:15377"/>
        <dbReference type="ChEBI" id="CHEBI:29985"/>
        <dbReference type="ChEBI" id="CHEBI:33019"/>
        <dbReference type="ChEBI" id="CHEBI:58017"/>
        <dbReference type="ChEBI" id="CHEBI:58359"/>
        <dbReference type="ChEBI" id="CHEBI:58681"/>
        <dbReference type="EC" id="2.4.2.14"/>
    </reaction>
</comment>
<evidence type="ECO:0000313" key="12">
    <source>
        <dbReference type="Proteomes" id="UP001238163"/>
    </source>
</evidence>
<keyword evidence="12" id="KW-1185">Reference proteome</keyword>
<dbReference type="PANTHER" id="PTHR11907">
    <property type="entry name" value="AMIDOPHOSPHORIBOSYLTRANSFERASE"/>
    <property type="match status" value="1"/>
</dbReference>
<dbReference type="GO" id="GO:0006164">
    <property type="term" value="P:purine nucleotide biosynthetic process"/>
    <property type="evidence" value="ECO:0007669"/>
    <property type="project" value="UniProtKB-KW"/>
</dbReference>
<organism evidence="11 12">
    <name type="scientific">Oligosphaera ethanolica</name>
    <dbReference type="NCBI Taxonomy" id="760260"/>
    <lineage>
        <taxon>Bacteria</taxon>
        <taxon>Pseudomonadati</taxon>
        <taxon>Lentisphaerota</taxon>
        <taxon>Oligosphaeria</taxon>
        <taxon>Oligosphaerales</taxon>
        <taxon>Oligosphaeraceae</taxon>
        <taxon>Oligosphaera</taxon>
    </lineage>
</organism>
<dbReference type="GO" id="GO:0046872">
    <property type="term" value="F:metal ion binding"/>
    <property type="evidence" value="ECO:0007669"/>
    <property type="project" value="UniProtKB-KW"/>
</dbReference>
<keyword evidence="9" id="KW-0479">Metal-binding</keyword>
<evidence type="ECO:0000256" key="7">
    <source>
        <dbReference type="ARBA" id="ARBA00022962"/>
    </source>
</evidence>
<dbReference type="Pfam" id="PF13537">
    <property type="entry name" value="GATase_7"/>
    <property type="match status" value="1"/>
</dbReference>
<evidence type="ECO:0000256" key="2">
    <source>
        <dbReference type="ARBA" id="ARBA00010138"/>
    </source>
</evidence>
<reference evidence="11" key="1">
    <citation type="submission" date="2023-07" db="EMBL/GenBank/DDBJ databases">
        <title>Genomic Encyclopedia of Type Strains, Phase IV (KMG-IV): sequencing the most valuable type-strain genomes for metagenomic binning, comparative biology and taxonomic classification.</title>
        <authorList>
            <person name="Goeker M."/>
        </authorList>
    </citation>
    <scope>NUCLEOTIDE SEQUENCE</scope>
    <source>
        <strain evidence="11">DSM 24202</strain>
    </source>
</reference>
<dbReference type="Gene3D" id="3.40.50.2020">
    <property type="match status" value="1"/>
</dbReference>
<dbReference type="GO" id="GO:0009113">
    <property type="term" value="P:purine nucleobase biosynthetic process"/>
    <property type="evidence" value="ECO:0007669"/>
    <property type="project" value="InterPro"/>
</dbReference>
<evidence type="ECO:0000313" key="11">
    <source>
        <dbReference type="EMBL" id="MDQ0289143.1"/>
    </source>
</evidence>
<keyword evidence="5 8" id="KW-0808">Transferase</keyword>
<keyword evidence="9" id="KW-0411">Iron-sulfur</keyword>
<dbReference type="InterPro" id="IPR005854">
    <property type="entry name" value="PurF"/>
</dbReference>
<feature type="binding site" evidence="9">
    <location>
        <position position="383"/>
    </location>
    <ligand>
        <name>[4Fe-4S] cluster</name>
        <dbReference type="ChEBI" id="CHEBI:49883"/>
    </ligand>
</feature>
<dbReference type="CDD" id="cd06223">
    <property type="entry name" value="PRTases_typeI"/>
    <property type="match status" value="1"/>
</dbReference>
<keyword evidence="7" id="KW-0315">Glutamine amidotransferase</keyword>
<protein>
    <recommendedName>
        <fullName evidence="3 8">Amidophosphoribosyltransferase</fullName>
        <shortName evidence="8">ATase</shortName>
        <ecNumber evidence="3 8">2.4.2.14</ecNumber>
    </recommendedName>
    <alternativeName>
        <fullName evidence="8">Glutamine phosphoribosylpyrophosphate amidotransferase</fullName>
    </alternativeName>
</protein>
<dbReference type="Proteomes" id="UP001238163">
    <property type="component" value="Unassembled WGS sequence"/>
</dbReference>
<dbReference type="AlphaFoldDB" id="A0AAE3VER1"/>
<dbReference type="SUPFAM" id="SSF53271">
    <property type="entry name" value="PRTase-like"/>
    <property type="match status" value="1"/>
</dbReference>
<feature type="binding site" evidence="9">
    <location>
        <position position="461"/>
    </location>
    <ligand>
        <name>[4Fe-4S] cluster</name>
        <dbReference type="ChEBI" id="CHEBI:49883"/>
    </ligand>
</feature>
<dbReference type="GO" id="GO:0004044">
    <property type="term" value="F:amidophosphoribosyltransferase activity"/>
    <property type="evidence" value="ECO:0007669"/>
    <property type="project" value="UniProtKB-EC"/>
</dbReference>
<dbReference type="InterPro" id="IPR017932">
    <property type="entry name" value="GATase_2_dom"/>
</dbReference>
<comment type="cofactor">
    <cofactor evidence="9">
        <name>[4Fe-4S] cluster</name>
        <dbReference type="ChEBI" id="CHEBI:49883"/>
    </cofactor>
    <text evidence="9">Binds 1 [4Fe-4S] cluster per subunit.</text>
</comment>
<dbReference type="SUPFAM" id="SSF56235">
    <property type="entry name" value="N-terminal nucleophile aminohydrolases (Ntn hydrolases)"/>
    <property type="match status" value="1"/>
</dbReference>
<evidence type="ECO:0000259" key="10">
    <source>
        <dbReference type="PROSITE" id="PS51278"/>
    </source>
</evidence>
<feature type="domain" description="Glutamine amidotransferase type-2" evidence="10">
    <location>
        <begin position="2"/>
        <end position="219"/>
    </location>
</feature>
<evidence type="ECO:0000256" key="4">
    <source>
        <dbReference type="ARBA" id="ARBA00022676"/>
    </source>
</evidence>
<dbReference type="PROSITE" id="PS51278">
    <property type="entry name" value="GATASE_TYPE_2"/>
    <property type="match status" value="1"/>
</dbReference>
<comment type="pathway">
    <text evidence="1 8">Purine metabolism; IMP biosynthesis via de novo pathway; N(1)-(5-phospho-D-ribosyl)glycinamide from 5-phospho-alpha-D-ribose 1-diphosphate: step 1/2.</text>
</comment>
<dbReference type="EC" id="2.4.2.14" evidence="3 8"/>
<dbReference type="InterPro" id="IPR000836">
    <property type="entry name" value="PRTase_dom"/>
</dbReference>
<feature type="binding site" evidence="9">
    <location>
        <position position="464"/>
    </location>
    <ligand>
        <name>[4Fe-4S] cluster</name>
        <dbReference type="ChEBI" id="CHEBI:49883"/>
    </ligand>
</feature>
<comment type="caution">
    <text evidence="11">The sequence shown here is derived from an EMBL/GenBank/DDBJ whole genome shotgun (WGS) entry which is preliminary data.</text>
</comment>
<dbReference type="PIRSF" id="PIRSF000485">
    <property type="entry name" value="Amd_phspho_trans"/>
    <property type="match status" value="1"/>
</dbReference>
<evidence type="ECO:0000256" key="3">
    <source>
        <dbReference type="ARBA" id="ARBA00011941"/>
    </source>
</evidence>
<evidence type="ECO:0000256" key="6">
    <source>
        <dbReference type="ARBA" id="ARBA00022755"/>
    </source>
</evidence>
<gene>
    <name evidence="11" type="ORF">J3R75_001250</name>
</gene>
<evidence type="ECO:0000256" key="5">
    <source>
        <dbReference type="ARBA" id="ARBA00022679"/>
    </source>
</evidence>
<dbReference type="InterPro" id="IPR029055">
    <property type="entry name" value="Ntn_hydrolases_N"/>
</dbReference>
<dbReference type="InterPro" id="IPR029057">
    <property type="entry name" value="PRTase-like"/>
</dbReference>
<evidence type="ECO:0000256" key="8">
    <source>
        <dbReference type="PIRNR" id="PIRNR000485"/>
    </source>
</evidence>
<dbReference type="Gene3D" id="3.60.20.10">
    <property type="entry name" value="Glutamine Phosphoribosylpyrophosphate, subunit 1, domain 1"/>
    <property type="match status" value="1"/>
</dbReference>
<comment type="similarity">
    <text evidence="2 8">In the C-terminal section; belongs to the purine/pyrimidine phosphoribosyltransferase family.</text>
</comment>
<dbReference type="GO" id="GO:0051536">
    <property type="term" value="F:iron-sulfur cluster binding"/>
    <property type="evidence" value="ECO:0007669"/>
    <property type="project" value="UniProtKB-KW"/>
</dbReference>
<dbReference type="RefSeq" id="WP_307260478.1">
    <property type="nucleotide sequence ID" value="NZ_JAUSVL010000001.1"/>
</dbReference>
<accession>A0AAE3VER1</accession>
<evidence type="ECO:0000256" key="9">
    <source>
        <dbReference type="PIRSR" id="PIRSR000485-3"/>
    </source>
</evidence>
<feature type="binding site" evidence="9">
    <location>
        <position position="235"/>
    </location>
    <ligand>
        <name>[4Fe-4S] cluster</name>
        <dbReference type="ChEBI" id="CHEBI:49883"/>
    </ligand>
</feature>
<name>A0AAE3VER1_9BACT</name>
<keyword evidence="4 8" id="KW-0328">Glycosyltransferase</keyword>
<dbReference type="EMBL" id="JAUSVL010000001">
    <property type="protein sequence ID" value="MDQ0289143.1"/>
    <property type="molecule type" value="Genomic_DNA"/>
</dbReference>
<proteinExistence type="inferred from homology"/>
<evidence type="ECO:0000256" key="1">
    <source>
        <dbReference type="ARBA" id="ARBA00005209"/>
    </source>
</evidence>